<accession>A0A1C3NXK1</accession>
<dbReference type="Gene3D" id="3.40.50.150">
    <property type="entry name" value="Vaccinia Virus protein VP39"/>
    <property type="match status" value="1"/>
</dbReference>
<feature type="domain" description="Methyltransferase FkbM" evidence="2">
    <location>
        <begin position="78"/>
        <end position="238"/>
    </location>
</feature>
<reference evidence="4" key="1">
    <citation type="submission" date="2016-02" db="EMBL/GenBank/DDBJ databases">
        <authorList>
            <person name="Wibberg D."/>
        </authorList>
    </citation>
    <scope>NUCLEOTIDE SEQUENCE [LARGE SCALE GENOMIC DNA]</scope>
</reference>
<proteinExistence type="predicted"/>
<protein>
    <submittedName>
        <fullName evidence="3">FkbM family methyltransferase</fullName>
    </submittedName>
</protein>
<dbReference type="Proteomes" id="UP000199013">
    <property type="component" value="Unassembled WGS sequence"/>
</dbReference>
<dbReference type="PANTHER" id="PTHR34203">
    <property type="entry name" value="METHYLTRANSFERASE, FKBM FAMILY PROTEIN"/>
    <property type="match status" value="1"/>
</dbReference>
<dbReference type="Pfam" id="PF05050">
    <property type="entry name" value="Methyltransf_21"/>
    <property type="match status" value="1"/>
</dbReference>
<feature type="region of interest" description="Disordered" evidence="1">
    <location>
        <begin position="260"/>
        <end position="286"/>
    </location>
</feature>
<gene>
    <name evidence="3" type="ORF">FDG2_2465</name>
</gene>
<evidence type="ECO:0000256" key="1">
    <source>
        <dbReference type="SAM" id="MobiDB-lite"/>
    </source>
</evidence>
<dbReference type="AlphaFoldDB" id="A0A1C3NXK1"/>
<name>A0A1C3NXK1_9ACTN</name>
<evidence type="ECO:0000313" key="4">
    <source>
        <dbReference type="Proteomes" id="UP000199013"/>
    </source>
</evidence>
<keyword evidence="4" id="KW-1185">Reference proteome</keyword>
<evidence type="ECO:0000259" key="2">
    <source>
        <dbReference type="Pfam" id="PF05050"/>
    </source>
</evidence>
<dbReference type="PANTHER" id="PTHR34203:SF15">
    <property type="entry name" value="SLL1173 PROTEIN"/>
    <property type="match status" value="1"/>
</dbReference>
<sequence>MSETRRSAVTRLTPRSIAERASHRMVLRRRLPAPFDQTKIYVSSEAGLKYLQPRLNDVDPVLLGLAHELVPVSGAIWDIGANTGLFTFASATAAGPGGAVLAVEPDAVMVNLLRRSSGLPGSRATIDVLPAAVTAVTGVTRFCIASRNRATNHLEGFGSSQTGGIRAVQVVPTVTLDLLLEHFAAPDILKIDVEGAEHLVLEGAERLLSDIRPTIVCEVAAENSVAITAILAKHGYQIFDASQTTRTRRPVAIAPWATLAVPGKQPGPPSSSNKNMNDFGISRREP</sequence>
<dbReference type="InterPro" id="IPR006342">
    <property type="entry name" value="FkbM_mtfrase"/>
</dbReference>
<keyword evidence="3" id="KW-0808">Transferase</keyword>
<evidence type="ECO:0000313" key="3">
    <source>
        <dbReference type="EMBL" id="SBW22322.1"/>
    </source>
</evidence>
<dbReference type="SUPFAM" id="SSF53335">
    <property type="entry name" value="S-adenosyl-L-methionine-dependent methyltransferases"/>
    <property type="match status" value="1"/>
</dbReference>
<dbReference type="NCBIfam" id="TIGR01444">
    <property type="entry name" value="fkbM_fam"/>
    <property type="match status" value="1"/>
</dbReference>
<keyword evidence="3" id="KW-0489">Methyltransferase</keyword>
<dbReference type="InterPro" id="IPR029063">
    <property type="entry name" value="SAM-dependent_MTases_sf"/>
</dbReference>
<dbReference type="EMBL" id="FLUV01001036">
    <property type="protein sequence ID" value="SBW22322.1"/>
    <property type="molecule type" value="Genomic_DNA"/>
</dbReference>
<organism evidence="3 4">
    <name type="scientific">Candidatus Protofrankia californiensis</name>
    <dbReference type="NCBI Taxonomy" id="1839754"/>
    <lineage>
        <taxon>Bacteria</taxon>
        <taxon>Bacillati</taxon>
        <taxon>Actinomycetota</taxon>
        <taxon>Actinomycetes</taxon>
        <taxon>Frankiales</taxon>
        <taxon>Frankiaceae</taxon>
        <taxon>Protofrankia</taxon>
    </lineage>
</organism>
<dbReference type="GO" id="GO:0008168">
    <property type="term" value="F:methyltransferase activity"/>
    <property type="evidence" value="ECO:0007669"/>
    <property type="project" value="UniProtKB-KW"/>
</dbReference>
<dbReference type="GO" id="GO:0032259">
    <property type="term" value="P:methylation"/>
    <property type="evidence" value="ECO:0007669"/>
    <property type="project" value="UniProtKB-KW"/>
</dbReference>
<dbReference type="InterPro" id="IPR052514">
    <property type="entry name" value="SAM-dependent_MTase"/>
</dbReference>